<dbReference type="Proteomes" id="UP001597114">
    <property type="component" value="Unassembled WGS sequence"/>
</dbReference>
<protein>
    <recommendedName>
        <fullName evidence="3">dATP/dGTP diphosphohydrolase N-terminal domain-containing protein</fullName>
    </recommendedName>
</protein>
<name>A0ABW4EX75_9PSEU</name>
<dbReference type="RefSeq" id="WP_344722518.1">
    <property type="nucleotide sequence ID" value="NZ_BAAAUS010000013.1"/>
</dbReference>
<evidence type="ECO:0008006" key="3">
    <source>
        <dbReference type="Google" id="ProtNLM"/>
    </source>
</evidence>
<accession>A0ABW4EX75</accession>
<reference evidence="2" key="1">
    <citation type="journal article" date="2019" name="Int. J. Syst. Evol. Microbiol.">
        <title>The Global Catalogue of Microorganisms (GCM) 10K type strain sequencing project: providing services to taxonomists for standard genome sequencing and annotation.</title>
        <authorList>
            <consortium name="The Broad Institute Genomics Platform"/>
            <consortium name="The Broad Institute Genome Sequencing Center for Infectious Disease"/>
            <person name="Wu L."/>
            <person name="Ma J."/>
        </authorList>
    </citation>
    <scope>NUCLEOTIDE SEQUENCE [LARGE SCALE GENOMIC DNA]</scope>
    <source>
        <strain evidence="2">CCM 7043</strain>
    </source>
</reference>
<dbReference type="EMBL" id="JBHUCO010000023">
    <property type="protein sequence ID" value="MFD1520056.1"/>
    <property type="molecule type" value="Genomic_DNA"/>
</dbReference>
<evidence type="ECO:0000313" key="1">
    <source>
        <dbReference type="EMBL" id="MFD1520056.1"/>
    </source>
</evidence>
<comment type="caution">
    <text evidence="1">The sequence shown here is derived from an EMBL/GenBank/DDBJ whole genome shotgun (WGS) entry which is preliminary data.</text>
</comment>
<evidence type="ECO:0000313" key="2">
    <source>
        <dbReference type="Proteomes" id="UP001597114"/>
    </source>
</evidence>
<keyword evidence="2" id="KW-1185">Reference proteome</keyword>
<proteinExistence type="predicted"/>
<gene>
    <name evidence="1" type="ORF">ACFSJD_21350</name>
</gene>
<sequence>MAVKLNQRAYDHARDLIVAGKYVIDDRDAWSEHQPSTRQENDFIQQRGIGEYAKWHLGIDGREDEDKKGRYKFPYGDFEKVHRCGLLAAESRAGQRNYYDVELAVAHLHGMLEALHRTA</sequence>
<organism evidence="1 2">
    <name type="scientific">Pseudonocardia yunnanensis</name>
    <dbReference type="NCBI Taxonomy" id="58107"/>
    <lineage>
        <taxon>Bacteria</taxon>
        <taxon>Bacillati</taxon>
        <taxon>Actinomycetota</taxon>
        <taxon>Actinomycetes</taxon>
        <taxon>Pseudonocardiales</taxon>
        <taxon>Pseudonocardiaceae</taxon>
        <taxon>Pseudonocardia</taxon>
    </lineage>
</organism>